<protein>
    <submittedName>
        <fullName evidence="1">TPR domain protein, putative component of TonB system</fullName>
    </submittedName>
</protein>
<dbReference type="EMBL" id="UOFF01000403">
    <property type="protein sequence ID" value="VAW57482.1"/>
    <property type="molecule type" value="Genomic_DNA"/>
</dbReference>
<dbReference type="InterPro" id="IPR011990">
    <property type="entry name" value="TPR-like_helical_dom_sf"/>
</dbReference>
<dbReference type="Gene3D" id="1.25.40.10">
    <property type="entry name" value="Tetratricopeptide repeat domain"/>
    <property type="match status" value="4"/>
</dbReference>
<dbReference type="SUPFAM" id="SSF48452">
    <property type="entry name" value="TPR-like"/>
    <property type="match status" value="2"/>
</dbReference>
<dbReference type="SMART" id="SM00028">
    <property type="entry name" value="TPR"/>
    <property type="match status" value="7"/>
</dbReference>
<dbReference type="Pfam" id="PF13174">
    <property type="entry name" value="TPR_6"/>
    <property type="match status" value="3"/>
</dbReference>
<dbReference type="AlphaFoldDB" id="A0A3B0X1U2"/>
<evidence type="ECO:0000313" key="1">
    <source>
        <dbReference type="EMBL" id="VAW57482.1"/>
    </source>
</evidence>
<name>A0A3B0X1U2_9ZZZZ</name>
<dbReference type="Pfam" id="PF13432">
    <property type="entry name" value="TPR_16"/>
    <property type="match status" value="1"/>
</dbReference>
<dbReference type="PROSITE" id="PS51257">
    <property type="entry name" value="PROKAR_LIPOPROTEIN"/>
    <property type="match status" value="1"/>
</dbReference>
<gene>
    <name evidence="1" type="ORF">MNBD_GAMMA07-1187</name>
</gene>
<organism evidence="1">
    <name type="scientific">hydrothermal vent metagenome</name>
    <dbReference type="NCBI Taxonomy" id="652676"/>
    <lineage>
        <taxon>unclassified sequences</taxon>
        <taxon>metagenomes</taxon>
        <taxon>ecological metagenomes</taxon>
    </lineage>
</organism>
<proteinExistence type="predicted"/>
<sequence>MKCVISRLTILVVLLFLASCAAEKVKKETTVGDLVATAADYPLGGKVADMQSMNVIEQYKEFLKKAKSKINTAAALRRIADLELEQSEAEPSLEKEMEKEKANEGKTDAEIAVIDEAATKEAKLSSIEHYEKYLKSYPNDPKNDQVIYQLAKAYAAVGEIDKALASMDTVVAKYPKSKYLDEVQFRRGEILFVHREFEQAEKAYATIVVKYKDSPLYEKALYKQGWSQFKQENYKQTLRTYLSLLDLKEAENKIDEAGVSASVSKSEKEFILDSLRVLSLSLSYLDSYKSIPPLFKQRGDKLYLPLIYQELAKLYIKKDRFDDAANTYMAYTKTHSQSKLSPAFHSLALKTYIDGKINDKVLASKILYVKNYGTGSNYWKNHDVSIKGEIRPELVRHIQELAKHFHAMARKSKKQKDFKIASNWYQTFLSSFPGNPAAASLNFLYAEALYDAELYLRALDEYEKSAYDYPSHDKNAEAAYAALLTYDMLLKQAKLTKQGKKQIALLRQKALDSSIRFGDAFPNDKHASAVITKTAENLFEAKDYSLASVLAKRIIDNKKVKQANLVQTSWLVYAHSQYELKLYDEAEKAYSAVIQLVSKDASKKPKGSKAKLIADLTDKLAASIYKQAEAYKAKGENQLAATYFLRVGETVPSSVFRASADYDAATLYMGMKSWAAAGKILEKMRRNKKLEKKFKEGISSKLLLVYTESGNFNKAAIELGVLAGFAKTKEDRRNIVWQTAEMYEKAGRAKQANSVYVKYISKYPKPFLQSIEAYEKVSDYYLATNSTKLRKKWLNKLIKAEKKGGKKRTDRTKYLAANAVYGMAQPILKRYQRVKLSIPLKKNLRTKKKRMKSAIAALKKVMAYKVAEFSTASTYQMGEIYNHLASSLMSSQRPKGLSVDELEQYDILLEEQAYPFEEKSADIHSLNAKRTKLKIYDKWVKKSLTMLKKIQPVRYAKSEKVEPYVLITH</sequence>
<accession>A0A3B0X1U2</accession>
<reference evidence="1" key="1">
    <citation type="submission" date="2018-06" db="EMBL/GenBank/DDBJ databases">
        <authorList>
            <person name="Zhirakovskaya E."/>
        </authorList>
    </citation>
    <scope>NUCLEOTIDE SEQUENCE</scope>
</reference>
<dbReference type="InterPro" id="IPR019734">
    <property type="entry name" value="TPR_rpt"/>
</dbReference>